<feature type="DNA-binding region" description="HMG box" evidence="4">
    <location>
        <begin position="54"/>
        <end position="85"/>
    </location>
</feature>
<dbReference type="Pfam" id="PF00330">
    <property type="entry name" value="Aconitase"/>
    <property type="match status" value="1"/>
</dbReference>
<dbReference type="PANTHER" id="PTHR43160">
    <property type="entry name" value="ACONITATE HYDRATASE B"/>
    <property type="match status" value="1"/>
</dbReference>
<evidence type="ECO:0000313" key="7">
    <source>
        <dbReference type="EMBL" id="CAG6686500.1"/>
    </source>
</evidence>
<dbReference type="PROSITE" id="PS50118">
    <property type="entry name" value="HMG_BOX_2"/>
    <property type="match status" value="1"/>
</dbReference>
<keyword evidence="5" id="KW-0732">Signal</keyword>
<keyword evidence="2" id="KW-0408">Iron</keyword>
<dbReference type="AlphaFoldDB" id="A0A8D8TDP6"/>
<feature type="signal peptide" evidence="5">
    <location>
        <begin position="1"/>
        <end position="15"/>
    </location>
</feature>
<dbReference type="InterPro" id="IPR036008">
    <property type="entry name" value="Aconitase_4Fe-4S_dom"/>
</dbReference>
<evidence type="ECO:0000259" key="6">
    <source>
        <dbReference type="PROSITE" id="PS50118"/>
    </source>
</evidence>
<protein>
    <submittedName>
        <fullName evidence="7">Aconitate hydratase, mitochondrial</fullName>
    </submittedName>
</protein>
<feature type="domain" description="HMG box" evidence="6">
    <location>
        <begin position="54"/>
        <end position="85"/>
    </location>
</feature>
<feature type="chain" id="PRO_5033671347" evidence="5">
    <location>
        <begin position="16"/>
        <end position="102"/>
    </location>
</feature>
<dbReference type="InterPro" id="IPR001030">
    <property type="entry name" value="Acoase/IPM_deHydtase_lsu_aba"/>
</dbReference>
<evidence type="ECO:0000256" key="2">
    <source>
        <dbReference type="ARBA" id="ARBA00023004"/>
    </source>
</evidence>
<reference evidence="7" key="1">
    <citation type="submission" date="2021-05" db="EMBL/GenBank/DDBJ databases">
        <authorList>
            <person name="Alioto T."/>
            <person name="Alioto T."/>
            <person name="Gomez Garrido J."/>
        </authorList>
    </citation>
    <scope>NUCLEOTIDE SEQUENCE</scope>
</reference>
<evidence type="ECO:0000256" key="4">
    <source>
        <dbReference type="PROSITE-ProRule" id="PRU00267"/>
    </source>
</evidence>
<dbReference type="EMBL" id="HBUF01276767">
    <property type="protein sequence ID" value="CAG6686498.1"/>
    <property type="molecule type" value="Transcribed_RNA"/>
</dbReference>
<sequence length="102" mass="11813">MRFFYELLLISPISSLEISHISCTGMGPICNMGAEIGATTSLFPYNKRMYNYLKWADIDPSVKQKYEQMAEKDKARYEKEMTAYKNRAALPVQEEVDDEDDE</sequence>
<dbReference type="InterPro" id="IPR050926">
    <property type="entry name" value="Aconitase/IPM_isomerase"/>
</dbReference>
<organism evidence="7">
    <name type="scientific">Cacopsylla melanoneura</name>
    <dbReference type="NCBI Taxonomy" id="428564"/>
    <lineage>
        <taxon>Eukaryota</taxon>
        <taxon>Metazoa</taxon>
        <taxon>Ecdysozoa</taxon>
        <taxon>Arthropoda</taxon>
        <taxon>Hexapoda</taxon>
        <taxon>Insecta</taxon>
        <taxon>Pterygota</taxon>
        <taxon>Neoptera</taxon>
        <taxon>Paraneoptera</taxon>
        <taxon>Hemiptera</taxon>
        <taxon>Sternorrhyncha</taxon>
        <taxon>Psylloidea</taxon>
        <taxon>Psyllidae</taxon>
        <taxon>Psyllinae</taxon>
        <taxon>Cacopsylla</taxon>
    </lineage>
</organism>
<proteinExistence type="predicted"/>
<name>A0A8D8TDP6_9HEMI</name>
<keyword evidence="3" id="KW-0411">Iron-sulfur</keyword>
<dbReference type="PANTHER" id="PTHR43160:SF3">
    <property type="entry name" value="ACONITATE HYDRATASE, MITOCHONDRIAL"/>
    <property type="match status" value="1"/>
</dbReference>
<evidence type="ECO:0000256" key="5">
    <source>
        <dbReference type="SAM" id="SignalP"/>
    </source>
</evidence>
<dbReference type="SUPFAM" id="SSF53732">
    <property type="entry name" value="Aconitase iron-sulfur domain"/>
    <property type="match status" value="1"/>
</dbReference>
<dbReference type="EMBL" id="HBUF01276768">
    <property type="protein sequence ID" value="CAG6686500.1"/>
    <property type="molecule type" value="Transcribed_RNA"/>
</dbReference>
<dbReference type="InterPro" id="IPR015931">
    <property type="entry name" value="Acnase/IPM_dHydase_lsu_aba_1/3"/>
</dbReference>
<accession>A0A8D8TDP6</accession>
<keyword evidence="4" id="KW-0238">DNA-binding</keyword>
<dbReference type="GO" id="GO:0046872">
    <property type="term" value="F:metal ion binding"/>
    <property type="evidence" value="ECO:0007669"/>
    <property type="project" value="UniProtKB-KW"/>
</dbReference>
<evidence type="ECO:0000256" key="1">
    <source>
        <dbReference type="ARBA" id="ARBA00022723"/>
    </source>
</evidence>
<dbReference type="GO" id="GO:0003677">
    <property type="term" value="F:DNA binding"/>
    <property type="evidence" value="ECO:0007669"/>
    <property type="project" value="UniProtKB-UniRule"/>
</dbReference>
<keyword evidence="1" id="KW-0479">Metal-binding</keyword>
<dbReference type="GO" id="GO:0006099">
    <property type="term" value="P:tricarboxylic acid cycle"/>
    <property type="evidence" value="ECO:0007669"/>
    <property type="project" value="TreeGrafter"/>
</dbReference>
<keyword evidence="4" id="KW-0539">Nucleus</keyword>
<dbReference type="GO" id="GO:0051539">
    <property type="term" value="F:4 iron, 4 sulfur cluster binding"/>
    <property type="evidence" value="ECO:0007669"/>
    <property type="project" value="TreeGrafter"/>
</dbReference>
<dbReference type="InterPro" id="IPR009071">
    <property type="entry name" value="HMG_box_dom"/>
</dbReference>
<dbReference type="GO" id="GO:0003994">
    <property type="term" value="F:aconitate hydratase activity"/>
    <property type="evidence" value="ECO:0007669"/>
    <property type="project" value="TreeGrafter"/>
</dbReference>
<dbReference type="GO" id="GO:0005829">
    <property type="term" value="C:cytosol"/>
    <property type="evidence" value="ECO:0007669"/>
    <property type="project" value="TreeGrafter"/>
</dbReference>
<dbReference type="GO" id="GO:0005634">
    <property type="term" value="C:nucleus"/>
    <property type="evidence" value="ECO:0007669"/>
    <property type="project" value="UniProtKB-UniRule"/>
</dbReference>
<evidence type="ECO:0000256" key="3">
    <source>
        <dbReference type="ARBA" id="ARBA00023014"/>
    </source>
</evidence>
<dbReference type="Gene3D" id="3.30.499.10">
    <property type="entry name" value="Aconitase, domain 3"/>
    <property type="match status" value="1"/>
</dbReference>